<gene>
    <name evidence="1" type="ORF">MDA_GLEAN10011121</name>
</gene>
<dbReference type="Proteomes" id="UP000010556">
    <property type="component" value="Unassembled WGS sequence"/>
</dbReference>
<dbReference type="PANTHER" id="PTHR23048:SF7">
    <property type="entry name" value="SIMILAR TO MYOSIN, LIGHT POLYPEPTIDE 6, ALKALI, SMOOTH MUSCLE AND NON-MUSCLE"/>
    <property type="match status" value="1"/>
</dbReference>
<organism evidence="1 2">
    <name type="scientific">Myotis davidii</name>
    <name type="common">David's myotis</name>
    <dbReference type="NCBI Taxonomy" id="225400"/>
    <lineage>
        <taxon>Eukaryota</taxon>
        <taxon>Metazoa</taxon>
        <taxon>Chordata</taxon>
        <taxon>Craniata</taxon>
        <taxon>Vertebrata</taxon>
        <taxon>Euteleostomi</taxon>
        <taxon>Mammalia</taxon>
        <taxon>Eutheria</taxon>
        <taxon>Laurasiatheria</taxon>
        <taxon>Chiroptera</taxon>
        <taxon>Yangochiroptera</taxon>
        <taxon>Vespertilionidae</taxon>
        <taxon>Myotis</taxon>
    </lineage>
</organism>
<dbReference type="AlphaFoldDB" id="L5MGN5"/>
<dbReference type="PANTHER" id="PTHR23048">
    <property type="entry name" value="MYOSIN LIGHT CHAIN 1, 3"/>
    <property type="match status" value="1"/>
</dbReference>
<name>L5MGN5_MYODS</name>
<dbReference type="GO" id="GO:0016460">
    <property type="term" value="C:myosin II complex"/>
    <property type="evidence" value="ECO:0007669"/>
    <property type="project" value="TreeGrafter"/>
</dbReference>
<sequence>MFDLTEDKTAEFKEAFQLFESTGAGKILHSQCGAVVRAGDMLLSLWVRTIEEEVEMLVAGHKDSNGCISYEELVRMVLNS</sequence>
<accession>L5MGN5</accession>
<reference evidence="2" key="1">
    <citation type="journal article" date="2013" name="Science">
        <title>Comparative analysis of bat genomes provides insight into the evolution of flight and immunity.</title>
        <authorList>
            <person name="Zhang G."/>
            <person name="Cowled C."/>
            <person name="Shi Z."/>
            <person name="Huang Z."/>
            <person name="Bishop-Lilly K.A."/>
            <person name="Fang X."/>
            <person name="Wynne J.W."/>
            <person name="Xiong Z."/>
            <person name="Baker M.L."/>
            <person name="Zhao W."/>
            <person name="Tachedjian M."/>
            <person name="Zhu Y."/>
            <person name="Zhou P."/>
            <person name="Jiang X."/>
            <person name="Ng J."/>
            <person name="Yang L."/>
            <person name="Wu L."/>
            <person name="Xiao J."/>
            <person name="Feng Y."/>
            <person name="Chen Y."/>
            <person name="Sun X."/>
            <person name="Zhang Y."/>
            <person name="Marsh G.A."/>
            <person name="Crameri G."/>
            <person name="Broder C.C."/>
            <person name="Frey K.G."/>
            <person name="Wang L.F."/>
            <person name="Wang J."/>
        </authorList>
    </citation>
    <scope>NUCLEOTIDE SEQUENCE [LARGE SCALE GENOMIC DNA]</scope>
</reference>
<keyword evidence="2" id="KW-1185">Reference proteome</keyword>
<dbReference type="EMBL" id="KB100339">
    <property type="protein sequence ID" value="ELK37462.1"/>
    <property type="molecule type" value="Genomic_DNA"/>
</dbReference>
<dbReference type="Gene3D" id="1.10.238.10">
    <property type="entry name" value="EF-hand"/>
    <property type="match status" value="1"/>
</dbReference>
<evidence type="ECO:0000313" key="1">
    <source>
        <dbReference type="EMBL" id="ELK37462.1"/>
    </source>
</evidence>
<dbReference type="SUPFAM" id="SSF47473">
    <property type="entry name" value="EF-hand"/>
    <property type="match status" value="1"/>
</dbReference>
<dbReference type="InterPro" id="IPR011992">
    <property type="entry name" value="EF-hand-dom_pair"/>
</dbReference>
<evidence type="ECO:0000313" key="2">
    <source>
        <dbReference type="Proteomes" id="UP000010556"/>
    </source>
</evidence>
<proteinExistence type="predicted"/>
<dbReference type="InterPro" id="IPR050230">
    <property type="entry name" value="CALM/Myosin/TropC-like"/>
</dbReference>
<protein>
    <submittedName>
        <fullName evidence="1">Myosin light polypeptide 6</fullName>
    </submittedName>
</protein>
<dbReference type="GO" id="GO:0008307">
    <property type="term" value="F:structural constituent of muscle"/>
    <property type="evidence" value="ECO:0007669"/>
    <property type="project" value="TreeGrafter"/>
</dbReference>